<evidence type="ECO:0000256" key="1">
    <source>
        <dbReference type="SAM" id="MobiDB-lite"/>
    </source>
</evidence>
<accession>A0A8B7ZEU6</accession>
<reference evidence="3" key="1">
    <citation type="submission" date="2025-08" db="UniProtKB">
        <authorList>
            <consortium name="RefSeq"/>
        </authorList>
    </citation>
    <scope>IDENTIFICATION</scope>
</reference>
<feature type="non-terminal residue" evidence="3">
    <location>
        <position position="1"/>
    </location>
</feature>
<dbReference type="Proteomes" id="UP000694845">
    <property type="component" value="Unplaced"/>
</dbReference>
<dbReference type="PANTHER" id="PTHR20956:SF12">
    <property type="entry name" value="FLYWCH-TYPE DOMAIN-CONTAINING PROTEIN"/>
    <property type="match status" value="1"/>
</dbReference>
<name>A0A8B7ZEU6_ACAPL</name>
<dbReference type="OMA" id="NDNTFIA"/>
<dbReference type="RefSeq" id="XP_022103380.1">
    <property type="nucleotide sequence ID" value="XM_022247688.1"/>
</dbReference>
<dbReference type="OrthoDB" id="5987313at2759"/>
<dbReference type="KEGG" id="aplc:110986074"/>
<organism evidence="2 3">
    <name type="scientific">Acanthaster planci</name>
    <name type="common">Crown-of-thorns starfish</name>
    <dbReference type="NCBI Taxonomy" id="133434"/>
    <lineage>
        <taxon>Eukaryota</taxon>
        <taxon>Metazoa</taxon>
        <taxon>Echinodermata</taxon>
        <taxon>Eleutherozoa</taxon>
        <taxon>Asterozoa</taxon>
        <taxon>Asteroidea</taxon>
        <taxon>Valvatacea</taxon>
        <taxon>Valvatida</taxon>
        <taxon>Acanthasteridae</taxon>
        <taxon>Acanthaster</taxon>
    </lineage>
</organism>
<protein>
    <submittedName>
        <fullName evidence="3">Uncharacterized protein LOC110986074</fullName>
    </submittedName>
</protein>
<evidence type="ECO:0000313" key="3">
    <source>
        <dbReference type="RefSeq" id="XP_022103380.1"/>
    </source>
</evidence>
<sequence>CTCPSRSDHELIIITYKILQNRTLRRKPILVDNRGYKYTKRWQRNPSSIKCTWVCSVRGKCQRCPVSVLQHGDVFQPGSSAQHSHPADSDAAVAVEFASAVKAKSKQDVFRSAGAIVEEVMTSLAPDVQPASFPKLANLVLVANRTRQALRPHEPTDLKFPLATDFVPANFLVKDVIIGVERHLLFMSPEQTTILDQAKTWYLDGTFKVVHKPFYPTPEYPCLCQLGARAAEASSPGIVSDVSPHQGLPQSSSGCEEESALKR</sequence>
<dbReference type="GeneID" id="110986074"/>
<feature type="region of interest" description="Disordered" evidence="1">
    <location>
        <begin position="237"/>
        <end position="263"/>
    </location>
</feature>
<dbReference type="PANTHER" id="PTHR20956">
    <property type="entry name" value="HEH2P"/>
    <property type="match status" value="1"/>
</dbReference>
<keyword evidence="2" id="KW-1185">Reference proteome</keyword>
<evidence type="ECO:0000313" key="2">
    <source>
        <dbReference type="Proteomes" id="UP000694845"/>
    </source>
</evidence>
<dbReference type="AlphaFoldDB" id="A0A8B7ZEU6"/>
<gene>
    <name evidence="3" type="primary">LOC110986074</name>
</gene>
<proteinExistence type="predicted"/>